<evidence type="ECO:0000256" key="1">
    <source>
        <dbReference type="SAM" id="SignalP"/>
    </source>
</evidence>
<dbReference type="Proteomes" id="UP001364156">
    <property type="component" value="Chromosome"/>
</dbReference>
<dbReference type="RefSeq" id="WP_338548865.1">
    <property type="nucleotide sequence ID" value="NZ_CP146069.1"/>
</dbReference>
<protein>
    <submittedName>
        <fullName evidence="2">MBL fold metallo-hydrolase</fullName>
    </submittedName>
</protein>
<dbReference type="PANTHER" id="PTHR39189">
    <property type="entry name" value="UPF0173 METAL-DEPENDENT HYDROLASE YTKL"/>
    <property type="match status" value="1"/>
</dbReference>
<evidence type="ECO:0000313" key="3">
    <source>
        <dbReference type="Proteomes" id="UP001364156"/>
    </source>
</evidence>
<proteinExistence type="predicted"/>
<dbReference type="Pfam" id="PF13483">
    <property type="entry name" value="Lactamase_B_3"/>
    <property type="match status" value="1"/>
</dbReference>
<gene>
    <name evidence="2" type="ORF">RZ517_14430</name>
</gene>
<accession>A0ABZ2HHY6</accession>
<dbReference type="Gene3D" id="3.60.15.10">
    <property type="entry name" value="Ribonuclease Z/Hydroxyacylglutathione hydrolase-like"/>
    <property type="match status" value="1"/>
</dbReference>
<name>A0ABZ2HHY6_9RHOB</name>
<sequence>MIRLFACLICLSFSTVPLFAQEPTERTPSHCRAVAEAAPGLTYLHRASFKDTVPANRVRIHYIAHASFLIQSHGGTDVVTDFTGFVGNVDFIPDVVTMNHAHSTHWTAFPDPAIPHVLRGWGEEFGQGIEHHLDLGDMVIRNVSTDIRAAFGTVSEPKGNSIFVFEAAGLCIGHLGHLHHQPTGEQYAALGRVDVLLAPVDGGYTLQIEEMIAVIQRLRSSIVIPMHWFGDATLGRFLNGMEGSFAVVETGENALTVSLDTLPGQPTIMLLRPAYLLDPVE</sequence>
<dbReference type="SUPFAM" id="SSF56281">
    <property type="entry name" value="Metallo-hydrolase/oxidoreductase"/>
    <property type="match status" value="1"/>
</dbReference>
<feature type="signal peptide" evidence="1">
    <location>
        <begin position="1"/>
        <end position="20"/>
    </location>
</feature>
<dbReference type="PANTHER" id="PTHR39189:SF1">
    <property type="entry name" value="UPF0173 METAL-DEPENDENT HYDROLASE YTKL"/>
    <property type="match status" value="1"/>
</dbReference>
<evidence type="ECO:0000313" key="2">
    <source>
        <dbReference type="EMBL" id="WWR45962.1"/>
    </source>
</evidence>
<reference evidence="2 3" key="1">
    <citation type="submission" date="2023-10" db="EMBL/GenBank/DDBJ databases">
        <title>Roseovarius strain S88 nov., isolated from a marine algae.</title>
        <authorList>
            <person name="Lee M.W."/>
            <person name="Lee J.K."/>
            <person name="Kim J.M."/>
            <person name="Choi D.G."/>
            <person name="Baek J.H."/>
            <person name="Bayburt H."/>
            <person name="Jung J.J."/>
            <person name="Han D.M."/>
            <person name="Jeon C.O."/>
        </authorList>
    </citation>
    <scope>NUCLEOTIDE SEQUENCE [LARGE SCALE GENOMIC DNA]</scope>
    <source>
        <strain evidence="2 3">S88</strain>
    </source>
</reference>
<organism evidence="2 3">
    <name type="scientific">Roseovarius phycicola</name>
    <dbReference type="NCBI Taxonomy" id="3080976"/>
    <lineage>
        <taxon>Bacteria</taxon>
        <taxon>Pseudomonadati</taxon>
        <taxon>Pseudomonadota</taxon>
        <taxon>Alphaproteobacteria</taxon>
        <taxon>Rhodobacterales</taxon>
        <taxon>Roseobacteraceae</taxon>
        <taxon>Roseovarius</taxon>
    </lineage>
</organism>
<keyword evidence="3" id="KW-1185">Reference proteome</keyword>
<feature type="chain" id="PRO_5046528154" evidence="1">
    <location>
        <begin position="21"/>
        <end position="281"/>
    </location>
</feature>
<keyword evidence="1" id="KW-0732">Signal</keyword>
<dbReference type="EMBL" id="CP146069">
    <property type="protein sequence ID" value="WWR45962.1"/>
    <property type="molecule type" value="Genomic_DNA"/>
</dbReference>
<dbReference type="InterPro" id="IPR036866">
    <property type="entry name" value="RibonucZ/Hydroxyglut_hydro"/>
</dbReference>